<sequence length="392" mass="42594">MVAQAAGDVTQTTVTFPQLPPFVYDPTDVDWAKFKQVFINLFDTKRSLFANRYKAFQIEWLGPAHESFQEYVARIRQTVALMDGSNLSSNEIRTLLLLMGMKTPVLEPLQPAGGLSKPTPRSPCPACGGAHGKADCKFKEVTCHSCGKKGHISKFCTDGKKKDYQQSSKASVNVGRGYKKKVGTVHVNILSSSSSACNVAVTINGTSMQMQYDSGSDMTILSRQDYQYVGAPSLTPATVRACTANNHPLKLDGYFNSTIGCADGSKCLDIHVADVPWSLLGLDFCNSLTLHIAVSTKPQRGSTPVYDINRRKTNVKPKAAHGRSPGTKVSLAVLQTSVNTRQKGAAPDAPRSRCPGCDGAHWKKDCPYKNSKCYTCDISSDITIAHFSAHNF</sequence>
<name>A0AC35EW25_9BILA</name>
<proteinExistence type="predicted"/>
<accession>A0AC35EW25</accession>
<reference evidence="2" key="1">
    <citation type="submission" date="2022-11" db="UniProtKB">
        <authorList>
            <consortium name="WormBaseParasite"/>
        </authorList>
    </citation>
    <scope>IDENTIFICATION</scope>
</reference>
<dbReference type="Proteomes" id="UP000887580">
    <property type="component" value="Unplaced"/>
</dbReference>
<evidence type="ECO:0000313" key="2">
    <source>
        <dbReference type="WBParaSite" id="PS1159_v2.g11288.t1"/>
    </source>
</evidence>
<evidence type="ECO:0000313" key="1">
    <source>
        <dbReference type="Proteomes" id="UP000887580"/>
    </source>
</evidence>
<protein>
    <submittedName>
        <fullName evidence="2">CCHC-type domain-containing protein</fullName>
    </submittedName>
</protein>
<dbReference type="WBParaSite" id="PS1159_v2.g11288.t1">
    <property type="protein sequence ID" value="PS1159_v2.g11288.t1"/>
    <property type="gene ID" value="PS1159_v2.g11288"/>
</dbReference>
<organism evidence="1 2">
    <name type="scientific">Panagrolaimus sp. PS1159</name>
    <dbReference type="NCBI Taxonomy" id="55785"/>
    <lineage>
        <taxon>Eukaryota</taxon>
        <taxon>Metazoa</taxon>
        <taxon>Ecdysozoa</taxon>
        <taxon>Nematoda</taxon>
        <taxon>Chromadorea</taxon>
        <taxon>Rhabditida</taxon>
        <taxon>Tylenchina</taxon>
        <taxon>Panagrolaimomorpha</taxon>
        <taxon>Panagrolaimoidea</taxon>
        <taxon>Panagrolaimidae</taxon>
        <taxon>Panagrolaimus</taxon>
    </lineage>
</organism>